<dbReference type="InterPro" id="IPR018261">
    <property type="entry name" value="Ribosomal_bL27_CS"/>
</dbReference>
<dbReference type="GO" id="GO:0003735">
    <property type="term" value="F:structural constituent of ribosome"/>
    <property type="evidence" value="ECO:0007669"/>
    <property type="project" value="InterPro"/>
</dbReference>
<comment type="similarity">
    <text evidence="1">Belongs to the bacterial ribosomal protein bL27 family.</text>
</comment>
<protein>
    <recommendedName>
        <fullName evidence="4">Large ribosomal subunit protein bL27m</fullName>
    </recommendedName>
</protein>
<reference evidence="6 7" key="1">
    <citation type="submission" date="2015-03" db="EMBL/GenBank/DDBJ databases">
        <title>Genomics and transcriptomics of the oil-accumulating basidiomycete yeast T. oleaginosus allow insights into substrate utilization and the diverse evolutionary trajectories of mating systems in fungi.</title>
        <authorList>
            <consortium name="DOE Joint Genome Institute"/>
            <person name="Kourist R."/>
            <person name="Kracht O."/>
            <person name="Bracharz F."/>
            <person name="Lipzen A."/>
            <person name="Nolan M."/>
            <person name="Ohm R."/>
            <person name="Grigoriev I."/>
            <person name="Sun S."/>
            <person name="Heitman J."/>
            <person name="Bruck T."/>
            <person name="Nowrousian M."/>
        </authorList>
    </citation>
    <scope>NUCLEOTIDE SEQUENCE [LARGE SCALE GENOMIC DNA]</scope>
    <source>
        <strain evidence="6 7">IBC0246</strain>
    </source>
</reference>
<keyword evidence="3" id="KW-0687">Ribonucleoprotein</keyword>
<dbReference type="PRINTS" id="PR00063">
    <property type="entry name" value="RIBOSOMALL27"/>
</dbReference>
<dbReference type="GO" id="GO:0006412">
    <property type="term" value="P:translation"/>
    <property type="evidence" value="ECO:0007669"/>
    <property type="project" value="InterPro"/>
</dbReference>
<feature type="region of interest" description="Disordered" evidence="5">
    <location>
        <begin position="32"/>
        <end position="57"/>
    </location>
</feature>
<dbReference type="PROSITE" id="PS00831">
    <property type="entry name" value="RIBOSOMAL_L27"/>
    <property type="match status" value="1"/>
</dbReference>
<dbReference type="STRING" id="879819.A0A0J0XTE0"/>
<dbReference type="GeneID" id="28983023"/>
<dbReference type="PANTHER" id="PTHR15893">
    <property type="entry name" value="RIBOSOMAL PROTEIN L27"/>
    <property type="match status" value="1"/>
</dbReference>
<keyword evidence="2" id="KW-0689">Ribosomal protein</keyword>
<dbReference type="AlphaFoldDB" id="A0A0J0XTE0"/>
<organism evidence="6 7">
    <name type="scientific">Cutaneotrichosporon oleaginosum</name>
    <dbReference type="NCBI Taxonomy" id="879819"/>
    <lineage>
        <taxon>Eukaryota</taxon>
        <taxon>Fungi</taxon>
        <taxon>Dikarya</taxon>
        <taxon>Basidiomycota</taxon>
        <taxon>Agaricomycotina</taxon>
        <taxon>Tremellomycetes</taxon>
        <taxon>Trichosporonales</taxon>
        <taxon>Trichosporonaceae</taxon>
        <taxon>Cutaneotrichosporon</taxon>
    </lineage>
</organism>
<gene>
    <name evidence="6" type="ORF">CC85DRAFT_283607</name>
</gene>
<dbReference type="Pfam" id="PF01016">
    <property type="entry name" value="Ribosomal_L27"/>
    <property type="match status" value="1"/>
</dbReference>
<dbReference type="InterPro" id="IPR001684">
    <property type="entry name" value="Ribosomal_bL27"/>
</dbReference>
<proteinExistence type="inferred from homology"/>
<evidence type="ECO:0000256" key="3">
    <source>
        <dbReference type="ARBA" id="ARBA00023274"/>
    </source>
</evidence>
<evidence type="ECO:0000256" key="2">
    <source>
        <dbReference type="ARBA" id="ARBA00022980"/>
    </source>
</evidence>
<dbReference type="Gene3D" id="2.40.50.100">
    <property type="match status" value="1"/>
</dbReference>
<keyword evidence="7" id="KW-1185">Reference proteome</keyword>
<accession>A0A0J0XTE0</accession>
<dbReference type="Proteomes" id="UP000053611">
    <property type="component" value="Unassembled WGS sequence"/>
</dbReference>
<dbReference type="RefSeq" id="XP_018280854.1">
    <property type="nucleotide sequence ID" value="XM_018422420.1"/>
</dbReference>
<dbReference type="EMBL" id="KQ087187">
    <property type="protein sequence ID" value="KLT44363.1"/>
    <property type="molecule type" value="Genomic_DNA"/>
</dbReference>
<dbReference type="NCBIfam" id="TIGR00062">
    <property type="entry name" value="L27"/>
    <property type="match status" value="1"/>
</dbReference>
<evidence type="ECO:0000256" key="5">
    <source>
        <dbReference type="SAM" id="MobiDB-lite"/>
    </source>
</evidence>
<evidence type="ECO:0000256" key="1">
    <source>
        <dbReference type="ARBA" id="ARBA00010797"/>
    </source>
</evidence>
<name>A0A0J0XTE0_9TREE</name>
<dbReference type="SUPFAM" id="SSF110324">
    <property type="entry name" value="Ribosomal L27 protein-like"/>
    <property type="match status" value="1"/>
</dbReference>
<evidence type="ECO:0000313" key="6">
    <source>
        <dbReference type="EMBL" id="KLT44363.1"/>
    </source>
</evidence>
<sequence>MLGPLLTRASALARTALGADLRQELFAGPSGLQTQIRTATKRGGGSSRNGRDSSGKRLGVKKFTNEYVLPGQILVRQRGQGIRPGQHVGIGKDHTLYALEPGYIKFYTSSLPYPHRAADPVAQAAKDAARPKVNKPRGVKQFIGIVRAKEEALPRDERALGRDRRFWGWPKEVKGEAEPML</sequence>
<evidence type="ECO:0000313" key="7">
    <source>
        <dbReference type="Proteomes" id="UP000053611"/>
    </source>
</evidence>
<dbReference type="PANTHER" id="PTHR15893:SF0">
    <property type="entry name" value="LARGE RIBOSOMAL SUBUNIT PROTEIN BL27M"/>
    <property type="match status" value="1"/>
</dbReference>
<evidence type="ECO:0000256" key="4">
    <source>
        <dbReference type="ARBA" id="ARBA00035267"/>
    </source>
</evidence>
<dbReference type="GO" id="GO:0005762">
    <property type="term" value="C:mitochondrial large ribosomal subunit"/>
    <property type="evidence" value="ECO:0007669"/>
    <property type="project" value="TreeGrafter"/>
</dbReference>
<dbReference type="OrthoDB" id="1867012at2759"/>